<feature type="chain" id="PRO_5016762784" evidence="2">
    <location>
        <begin position="22"/>
        <end position="180"/>
    </location>
</feature>
<feature type="signal peptide" evidence="2">
    <location>
        <begin position="1"/>
        <end position="21"/>
    </location>
</feature>
<accession>A0A371H924</accession>
<evidence type="ECO:0000256" key="2">
    <source>
        <dbReference type="SAM" id="SignalP"/>
    </source>
</evidence>
<keyword evidence="2" id="KW-0732">Signal</keyword>
<proteinExistence type="predicted"/>
<evidence type="ECO:0000256" key="1">
    <source>
        <dbReference type="SAM" id="MobiDB-lite"/>
    </source>
</evidence>
<protein>
    <submittedName>
        <fullName evidence="3">Uncharacterized protein</fullName>
    </submittedName>
</protein>
<organism evidence="3 4">
    <name type="scientific">Mucuna pruriens</name>
    <name type="common">Velvet bean</name>
    <name type="synonym">Dolichos pruriens</name>
    <dbReference type="NCBI Taxonomy" id="157652"/>
    <lineage>
        <taxon>Eukaryota</taxon>
        <taxon>Viridiplantae</taxon>
        <taxon>Streptophyta</taxon>
        <taxon>Embryophyta</taxon>
        <taxon>Tracheophyta</taxon>
        <taxon>Spermatophyta</taxon>
        <taxon>Magnoliopsida</taxon>
        <taxon>eudicotyledons</taxon>
        <taxon>Gunneridae</taxon>
        <taxon>Pentapetalae</taxon>
        <taxon>rosids</taxon>
        <taxon>fabids</taxon>
        <taxon>Fabales</taxon>
        <taxon>Fabaceae</taxon>
        <taxon>Papilionoideae</taxon>
        <taxon>50 kb inversion clade</taxon>
        <taxon>NPAAA clade</taxon>
        <taxon>indigoferoid/millettioid clade</taxon>
        <taxon>Phaseoleae</taxon>
        <taxon>Mucuna</taxon>
    </lineage>
</organism>
<feature type="non-terminal residue" evidence="3">
    <location>
        <position position="1"/>
    </location>
</feature>
<keyword evidence="4" id="KW-1185">Reference proteome</keyword>
<name>A0A371H924_MUCPR</name>
<dbReference type="Proteomes" id="UP000257109">
    <property type="component" value="Unassembled WGS sequence"/>
</dbReference>
<evidence type="ECO:0000313" key="4">
    <source>
        <dbReference type="Proteomes" id="UP000257109"/>
    </source>
</evidence>
<feature type="compositionally biased region" description="Basic and acidic residues" evidence="1">
    <location>
        <begin position="166"/>
        <end position="180"/>
    </location>
</feature>
<feature type="region of interest" description="Disordered" evidence="1">
    <location>
        <begin position="145"/>
        <end position="180"/>
    </location>
</feature>
<reference evidence="3" key="1">
    <citation type="submission" date="2018-05" db="EMBL/GenBank/DDBJ databases">
        <title>Draft genome of Mucuna pruriens seed.</title>
        <authorList>
            <person name="Nnadi N.E."/>
            <person name="Vos R."/>
            <person name="Hasami M.H."/>
            <person name="Devisetty U.K."/>
            <person name="Aguiy J.C."/>
        </authorList>
    </citation>
    <scope>NUCLEOTIDE SEQUENCE [LARGE SCALE GENOMIC DNA]</scope>
    <source>
        <strain evidence="3">JCA_2017</strain>
    </source>
</reference>
<dbReference type="EMBL" id="QJKJ01003286">
    <property type="protein sequence ID" value="RDX99183.1"/>
    <property type="molecule type" value="Genomic_DNA"/>
</dbReference>
<comment type="caution">
    <text evidence="3">The sequence shown here is derived from an EMBL/GenBank/DDBJ whole genome shotgun (WGS) entry which is preliminary data.</text>
</comment>
<gene>
    <name evidence="3" type="ORF">CR513_17811</name>
</gene>
<dbReference type="AlphaFoldDB" id="A0A371H924"/>
<evidence type="ECO:0000313" key="3">
    <source>
        <dbReference type="EMBL" id="RDX99183.1"/>
    </source>
</evidence>
<sequence length="180" mass="20472">MKLRGLLKGVLILILVDSQSGVQTKSTRLDEVTPARRIFSKPTPSRPDADSRCRLPSVRMHPAIKDRFHSGNFEHDLIRAKSEKAQSDVDKTPPDCSILTNGDVRKCHVSHYLISALRITEERATIQTQRPRKITLKIDYSNKLNQRDGRRPSGKIRHALNTPLEGYKKPHREELGAKNH</sequence>